<dbReference type="AlphaFoldDB" id="A0ABD5WFF1"/>
<dbReference type="InterPro" id="IPR000873">
    <property type="entry name" value="AMP-dep_synth/lig_dom"/>
</dbReference>
<accession>A0ABD5WFF1</accession>
<feature type="domain" description="AMP-dependent synthetase/ligase" evidence="1">
    <location>
        <begin position="9"/>
        <end position="366"/>
    </location>
</feature>
<dbReference type="SUPFAM" id="SSF56801">
    <property type="entry name" value="Acetyl-CoA synthetase-like"/>
    <property type="match status" value="1"/>
</dbReference>
<dbReference type="InterPro" id="IPR042099">
    <property type="entry name" value="ANL_N_sf"/>
</dbReference>
<organism evidence="2 3">
    <name type="scientific">Halorussus caseinilyticus</name>
    <dbReference type="NCBI Taxonomy" id="3034025"/>
    <lineage>
        <taxon>Archaea</taxon>
        <taxon>Methanobacteriati</taxon>
        <taxon>Methanobacteriota</taxon>
        <taxon>Stenosarchaea group</taxon>
        <taxon>Halobacteria</taxon>
        <taxon>Halobacteriales</taxon>
        <taxon>Haladaptataceae</taxon>
        <taxon>Halorussus</taxon>
    </lineage>
</organism>
<dbReference type="InterPro" id="IPR050237">
    <property type="entry name" value="ATP-dep_AMP-bd_enzyme"/>
</dbReference>
<evidence type="ECO:0000313" key="2">
    <source>
        <dbReference type="EMBL" id="MFC7079312.1"/>
    </source>
</evidence>
<dbReference type="EMBL" id="JBHSZH010000003">
    <property type="protein sequence ID" value="MFC7079312.1"/>
    <property type="molecule type" value="Genomic_DNA"/>
</dbReference>
<proteinExistence type="predicted"/>
<reference evidence="2 3" key="1">
    <citation type="journal article" date="2019" name="Int. J. Syst. Evol. Microbiol.">
        <title>The Global Catalogue of Microorganisms (GCM) 10K type strain sequencing project: providing services to taxonomists for standard genome sequencing and annotation.</title>
        <authorList>
            <consortium name="The Broad Institute Genomics Platform"/>
            <consortium name="The Broad Institute Genome Sequencing Center for Infectious Disease"/>
            <person name="Wu L."/>
            <person name="Ma J."/>
        </authorList>
    </citation>
    <scope>NUCLEOTIDE SEQUENCE [LARGE SCALE GENOMIC DNA]</scope>
    <source>
        <strain evidence="2 3">DT72</strain>
    </source>
</reference>
<keyword evidence="3" id="KW-1185">Reference proteome</keyword>
<evidence type="ECO:0000313" key="3">
    <source>
        <dbReference type="Proteomes" id="UP001596407"/>
    </source>
</evidence>
<dbReference type="Proteomes" id="UP001596407">
    <property type="component" value="Unassembled WGS sequence"/>
</dbReference>
<dbReference type="GeneID" id="79305632"/>
<dbReference type="PROSITE" id="PS00455">
    <property type="entry name" value="AMP_BINDING"/>
    <property type="match status" value="1"/>
</dbReference>
<gene>
    <name evidence="2" type="ORF">ACFQJ6_03255</name>
</gene>
<name>A0ABD5WFF1_9EURY</name>
<sequence>MNVCERFDRVAENNDDIAIENPTGEDKSYRRLRRESGYVAALLRDEGVEATDRIALHLPNDPAYLSVVLGIWRVGAIAVPIDGRWDADVTDHVVADLEPEMAITTDEYAEKLRVQTSDDTLTDVPLEQICIGADGDLGLSTVERPSFEIEKQLDEDIAKVVYTSGTTGVPKGVIHTHRNVTASTQMSIDVFDITASDGYLAAVSLARSPGIYGSALPVLCTGGSVVVQSDWDAEQWARLVEEYEPRLSLLKPEQVREAIDDERAAEYDTSSMETCLVTTGLLRAQSTFNDFRDIYGIENVINYYGQTESLAVSMARLSEDSRPNCIGEPVSVVETKLVDLDSRRELPPGNEGELLLRGDVVTPGYWNRNNEASELFTDGWLRTEDVIYQDEDGCLYFRNRLDNRRDD</sequence>
<evidence type="ECO:0000259" key="1">
    <source>
        <dbReference type="Pfam" id="PF00501"/>
    </source>
</evidence>
<comment type="caution">
    <text evidence="2">The sequence shown here is derived from an EMBL/GenBank/DDBJ whole genome shotgun (WGS) entry which is preliminary data.</text>
</comment>
<dbReference type="RefSeq" id="WP_276282705.1">
    <property type="nucleotide sequence ID" value="NZ_CP119811.1"/>
</dbReference>
<dbReference type="PANTHER" id="PTHR43767:SF1">
    <property type="entry name" value="NONRIBOSOMAL PEPTIDE SYNTHASE PES1 (EUROFUNG)-RELATED"/>
    <property type="match status" value="1"/>
</dbReference>
<protein>
    <submittedName>
        <fullName evidence="2">Class I adenylate-forming enzyme family protein</fullName>
    </submittedName>
</protein>
<dbReference type="Gene3D" id="3.40.50.12780">
    <property type="entry name" value="N-terminal domain of ligase-like"/>
    <property type="match status" value="1"/>
</dbReference>
<dbReference type="PANTHER" id="PTHR43767">
    <property type="entry name" value="LONG-CHAIN-FATTY-ACID--COA LIGASE"/>
    <property type="match status" value="1"/>
</dbReference>
<dbReference type="Pfam" id="PF00501">
    <property type="entry name" value="AMP-binding"/>
    <property type="match status" value="1"/>
</dbReference>
<dbReference type="InterPro" id="IPR020845">
    <property type="entry name" value="AMP-binding_CS"/>
</dbReference>